<dbReference type="InterPro" id="IPR009389">
    <property type="entry name" value="DUF1045"/>
</dbReference>
<evidence type="ECO:0000313" key="1">
    <source>
        <dbReference type="EMBL" id="MZQ88376.1"/>
    </source>
</evidence>
<dbReference type="NCBIfam" id="TIGR03223">
    <property type="entry name" value="Phn_opern_protn"/>
    <property type="match status" value="1"/>
</dbReference>
<evidence type="ECO:0000313" key="2">
    <source>
        <dbReference type="Proteomes" id="UP000477083"/>
    </source>
</evidence>
<keyword evidence="2" id="KW-1185">Reference proteome</keyword>
<gene>
    <name evidence="1" type="ORF">GS660_04590</name>
</gene>
<reference evidence="1 2" key="1">
    <citation type="submission" date="2020-01" db="EMBL/GenBank/DDBJ databases">
        <title>Frigidibacter albus SP32T (=CGMCC 1.13995T).</title>
        <authorList>
            <person name="Liao X."/>
        </authorList>
    </citation>
    <scope>NUCLEOTIDE SEQUENCE [LARGE SCALE GENOMIC DNA]</scope>
    <source>
        <strain evidence="1 2">SP32</strain>
    </source>
</reference>
<comment type="caution">
    <text evidence="1">The sequence shown here is derived from an EMBL/GenBank/DDBJ whole genome shotgun (WGS) entry which is preliminary data.</text>
</comment>
<sequence>MKDFQRYAIYWAPEPGSLAEFGAAWLGWDAARGIDREHPPLPGLPRPVAELTDTPRKYGFHGTLKPPFRLVEGASATGLHGAVERLAESLAPVTLDGLALHRLGGFLALVPTGNTSGLEALAAKAVQDLDPYRAALTPEAMMRRQSARLTDAQKDLLDRWGYPYVMQEFRFHLTLTGALPDDEARALEALLAPVVAPLLPRPFVIRDICLFGEAGDGRFHILHRYALSG</sequence>
<dbReference type="RefSeq" id="WP_161343863.1">
    <property type="nucleotide sequence ID" value="NZ_BMGW01000002.1"/>
</dbReference>
<dbReference type="AlphaFoldDB" id="A0A6L8VFB6"/>
<accession>A0A6L8VFB6</accession>
<dbReference type="OrthoDB" id="4954742at2"/>
<dbReference type="PIRSF" id="PIRSF033328">
    <property type="entry name" value="Phest_Mll4975"/>
    <property type="match status" value="1"/>
</dbReference>
<dbReference type="Gene3D" id="3.90.1140.10">
    <property type="entry name" value="Cyclic phosphodiesterase"/>
    <property type="match status" value="1"/>
</dbReference>
<dbReference type="Proteomes" id="UP000477083">
    <property type="component" value="Unassembled WGS sequence"/>
</dbReference>
<dbReference type="Pfam" id="PF06299">
    <property type="entry name" value="DUF1045"/>
    <property type="match status" value="1"/>
</dbReference>
<protein>
    <submittedName>
        <fullName evidence="1">DUF1045 domain-containing protein</fullName>
    </submittedName>
</protein>
<dbReference type="EMBL" id="WWNR01000002">
    <property type="protein sequence ID" value="MZQ88376.1"/>
    <property type="molecule type" value="Genomic_DNA"/>
</dbReference>
<name>A0A6L8VFB6_9RHOB</name>
<proteinExistence type="predicted"/>
<organism evidence="1 2">
    <name type="scientific">Frigidibacter albus</name>
    <dbReference type="NCBI Taxonomy" id="1465486"/>
    <lineage>
        <taxon>Bacteria</taxon>
        <taxon>Pseudomonadati</taxon>
        <taxon>Pseudomonadota</taxon>
        <taxon>Alphaproteobacteria</taxon>
        <taxon>Rhodobacterales</taxon>
        <taxon>Paracoccaceae</taxon>
        <taxon>Frigidibacter</taxon>
    </lineage>
</organism>